<name>A0ABM5ESP4_9SAUR</name>
<dbReference type="RefSeq" id="XP_072836177.1">
    <property type="nucleotide sequence ID" value="XM_072980076.1"/>
</dbReference>
<accession>A0ABM5ESP4</accession>
<reference evidence="3" key="2">
    <citation type="submission" date="2025-08" db="UniProtKB">
        <authorList>
            <consortium name="RefSeq"/>
        </authorList>
    </citation>
    <scope>IDENTIFICATION</scope>
</reference>
<feature type="compositionally biased region" description="Basic and acidic residues" evidence="1">
    <location>
        <begin position="94"/>
        <end position="118"/>
    </location>
</feature>
<proteinExistence type="predicted"/>
<dbReference type="Proteomes" id="UP001652642">
    <property type="component" value="Chromosome 1"/>
</dbReference>
<feature type="region of interest" description="Disordered" evidence="1">
    <location>
        <begin position="78"/>
        <end position="154"/>
    </location>
</feature>
<evidence type="ECO:0000313" key="2">
    <source>
        <dbReference type="Proteomes" id="UP001652642"/>
    </source>
</evidence>
<keyword evidence="2" id="KW-1185">Reference proteome</keyword>
<sequence length="240" mass="25877">MASRSAWRRRPQALALGFCPDAAGGSERGPGEASLAQRKRQASWLAGRRARSSGSGGDLPSAPSCAARAACLQQLERLAAKRGPAGGRAGAGGDPREDPDPQREPRLAGRQPRERECSGSHLPELPRAAPPKEASRACPRAPQPGREACERAPSKNLEMALAIGVIECKVLGRGKDKKYGKDSGVEPGEELRSTVRIWLLDSVIEATNMNLTQRREAVEDRRAWRALVHGVTKSRTRLKD</sequence>
<feature type="compositionally biased region" description="Gly residues" evidence="1">
    <location>
        <begin position="84"/>
        <end position="93"/>
    </location>
</feature>
<reference evidence="2" key="1">
    <citation type="submission" date="2025-05" db="UniProtKB">
        <authorList>
            <consortium name="RefSeq"/>
        </authorList>
    </citation>
    <scope>NUCLEOTIDE SEQUENCE [LARGE SCALE GENOMIC DNA]</scope>
</reference>
<evidence type="ECO:0000313" key="3">
    <source>
        <dbReference type="RefSeq" id="XP_072836177.1"/>
    </source>
</evidence>
<dbReference type="GeneID" id="110086024"/>
<evidence type="ECO:0000256" key="1">
    <source>
        <dbReference type="SAM" id="MobiDB-lite"/>
    </source>
</evidence>
<feature type="compositionally biased region" description="Basic residues" evidence="1">
    <location>
        <begin position="1"/>
        <end position="11"/>
    </location>
</feature>
<gene>
    <name evidence="3" type="primary">LOC110086024</name>
</gene>
<feature type="region of interest" description="Disordered" evidence="1">
    <location>
        <begin position="1"/>
        <end position="64"/>
    </location>
</feature>
<organism evidence="2 3">
    <name type="scientific">Pogona vitticeps</name>
    <name type="common">central bearded dragon</name>
    <dbReference type="NCBI Taxonomy" id="103695"/>
    <lineage>
        <taxon>Eukaryota</taxon>
        <taxon>Metazoa</taxon>
        <taxon>Chordata</taxon>
        <taxon>Craniata</taxon>
        <taxon>Vertebrata</taxon>
        <taxon>Euteleostomi</taxon>
        <taxon>Lepidosauria</taxon>
        <taxon>Squamata</taxon>
        <taxon>Bifurcata</taxon>
        <taxon>Unidentata</taxon>
        <taxon>Episquamata</taxon>
        <taxon>Toxicofera</taxon>
        <taxon>Iguania</taxon>
        <taxon>Acrodonta</taxon>
        <taxon>Agamidae</taxon>
        <taxon>Amphibolurinae</taxon>
        <taxon>Pogona</taxon>
    </lineage>
</organism>
<protein>
    <submittedName>
        <fullName evidence="3">Uncharacterized protein isoform X1</fullName>
    </submittedName>
</protein>